<evidence type="ECO:0000313" key="1">
    <source>
        <dbReference type="EMBL" id="CAF3086960.1"/>
    </source>
</evidence>
<dbReference type="AlphaFoldDB" id="A0A821P1V1"/>
<reference evidence="2" key="1">
    <citation type="submission" date="2021-02" db="EMBL/GenBank/DDBJ databases">
        <authorList>
            <person name="Nowell W R."/>
        </authorList>
    </citation>
    <scope>NUCLEOTIDE SEQUENCE</scope>
</reference>
<feature type="non-terminal residue" evidence="2">
    <location>
        <position position="1"/>
    </location>
</feature>
<dbReference type="OrthoDB" id="10041061at2759"/>
<gene>
    <name evidence="1" type="ORF">TIS948_LOCUS6084</name>
    <name evidence="2" type="ORF">UJA718_LOCUS41110</name>
</gene>
<comment type="caution">
    <text evidence="2">The sequence shown here is derived from an EMBL/GenBank/DDBJ whole genome shotgun (WGS) entry which is preliminary data.</text>
</comment>
<keyword evidence="3" id="KW-1185">Reference proteome</keyword>
<dbReference type="Proteomes" id="UP000663825">
    <property type="component" value="Unassembled WGS sequence"/>
</dbReference>
<dbReference type="EMBL" id="CAJNXB010000698">
    <property type="protein sequence ID" value="CAF3086960.1"/>
    <property type="molecule type" value="Genomic_DNA"/>
</dbReference>
<feature type="non-terminal residue" evidence="2">
    <location>
        <position position="57"/>
    </location>
</feature>
<protein>
    <submittedName>
        <fullName evidence="2">Uncharacterized protein</fullName>
    </submittedName>
</protein>
<dbReference type="EMBL" id="CAJOBP010047514">
    <property type="protein sequence ID" value="CAF4797111.1"/>
    <property type="molecule type" value="Genomic_DNA"/>
</dbReference>
<organism evidence="2 3">
    <name type="scientific">Rotaria socialis</name>
    <dbReference type="NCBI Taxonomy" id="392032"/>
    <lineage>
        <taxon>Eukaryota</taxon>
        <taxon>Metazoa</taxon>
        <taxon>Spiralia</taxon>
        <taxon>Gnathifera</taxon>
        <taxon>Rotifera</taxon>
        <taxon>Eurotatoria</taxon>
        <taxon>Bdelloidea</taxon>
        <taxon>Philodinida</taxon>
        <taxon>Philodinidae</taxon>
        <taxon>Rotaria</taxon>
    </lineage>
</organism>
<accession>A0A821P1V1</accession>
<evidence type="ECO:0000313" key="3">
    <source>
        <dbReference type="Proteomes" id="UP000663873"/>
    </source>
</evidence>
<proteinExistence type="predicted"/>
<name>A0A821P1V1_9BILA</name>
<dbReference type="Proteomes" id="UP000663873">
    <property type="component" value="Unassembled WGS sequence"/>
</dbReference>
<sequence length="57" mass="6409">DNVQLVDLPDELILMIMNKVKPKVSLLCSIIAIGNNRLEQLALDKCHSIDLTIDCFQ</sequence>
<evidence type="ECO:0000313" key="2">
    <source>
        <dbReference type="EMBL" id="CAF4797111.1"/>
    </source>
</evidence>